<evidence type="ECO:0000256" key="3">
    <source>
        <dbReference type="ARBA" id="ARBA00022794"/>
    </source>
</evidence>
<evidence type="ECO:0000256" key="4">
    <source>
        <dbReference type="ARBA" id="ARBA00023212"/>
    </source>
</evidence>
<keyword evidence="8" id="KW-1185">Reference proteome</keyword>
<organism evidence="7 8">
    <name type="scientific">Diacronema lutheri</name>
    <name type="common">Unicellular marine alga</name>
    <name type="synonym">Monochrysis lutheri</name>
    <dbReference type="NCBI Taxonomy" id="2081491"/>
    <lineage>
        <taxon>Eukaryota</taxon>
        <taxon>Haptista</taxon>
        <taxon>Haptophyta</taxon>
        <taxon>Pavlovophyceae</taxon>
        <taxon>Pavlovales</taxon>
        <taxon>Pavlovaceae</taxon>
        <taxon>Diacronema</taxon>
    </lineage>
</organism>
<name>A0A8J5XM62_DIALT</name>
<feature type="compositionally biased region" description="Low complexity" evidence="6">
    <location>
        <begin position="34"/>
        <end position="48"/>
    </location>
</feature>
<reference evidence="7" key="1">
    <citation type="submission" date="2021-05" db="EMBL/GenBank/DDBJ databases">
        <title>The genome of the haptophyte Pavlova lutheri (Diacronema luteri, Pavlovales) - a model for lipid biosynthesis in eukaryotic algae.</title>
        <authorList>
            <person name="Hulatt C.J."/>
            <person name="Posewitz M.C."/>
        </authorList>
    </citation>
    <scope>NUCLEOTIDE SEQUENCE</scope>
    <source>
        <strain evidence="7">NIVA-4/92</strain>
    </source>
</reference>
<dbReference type="Pfam" id="PF07162">
    <property type="entry name" value="B9-C2"/>
    <property type="match status" value="2"/>
</dbReference>
<evidence type="ECO:0008006" key="9">
    <source>
        <dbReference type="Google" id="ProtNLM"/>
    </source>
</evidence>
<dbReference type="Proteomes" id="UP000751190">
    <property type="component" value="Unassembled WGS sequence"/>
</dbReference>
<feature type="compositionally biased region" description="Low complexity" evidence="6">
    <location>
        <begin position="744"/>
        <end position="758"/>
    </location>
</feature>
<dbReference type="PANTHER" id="PTHR12968">
    <property type="entry name" value="B9 DOMAIN-CONTAINING"/>
    <property type="match status" value="1"/>
</dbReference>
<feature type="region of interest" description="Disordered" evidence="6">
    <location>
        <begin position="27"/>
        <end position="96"/>
    </location>
</feature>
<evidence type="ECO:0000256" key="1">
    <source>
        <dbReference type="ARBA" id="ARBA00004120"/>
    </source>
</evidence>
<feature type="compositionally biased region" description="Acidic residues" evidence="6">
    <location>
        <begin position="291"/>
        <end position="303"/>
    </location>
</feature>
<feature type="compositionally biased region" description="Low complexity" evidence="6">
    <location>
        <begin position="276"/>
        <end position="286"/>
    </location>
</feature>
<keyword evidence="3" id="KW-0970">Cilium biogenesis/degradation</keyword>
<keyword evidence="2" id="KW-0963">Cytoplasm</keyword>
<dbReference type="OMA" id="VCSIRTH"/>
<feature type="region of interest" description="Disordered" evidence="6">
    <location>
        <begin position="500"/>
        <end position="548"/>
    </location>
</feature>
<keyword evidence="4" id="KW-0206">Cytoskeleton</keyword>
<dbReference type="EMBL" id="JAGTXO010000025">
    <property type="protein sequence ID" value="KAG8461545.1"/>
    <property type="molecule type" value="Genomic_DNA"/>
</dbReference>
<comment type="caution">
    <text evidence="7">The sequence shown here is derived from an EMBL/GenBank/DDBJ whole genome shotgun (WGS) entry which is preliminary data.</text>
</comment>
<gene>
    <name evidence="7" type="ORF">KFE25_001149</name>
</gene>
<evidence type="ECO:0000256" key="5">
    <source>
        <dbReference type="ARBA" id="ARBA00023273"/>
    </source>
</evidence>
<dbReference type="PANTHER" id="PTHR12968:SF4">
    <property type="entry name" value="TECTONIC-LIKE COMPLEX MEMBER MKS1"/>
    <property type="match status" value="1"/>
</dbReference>
<dbReference type="InterPro" id="IPR010796">
    <property type="entry name" value="C2_B9-type_dom"/>
</dbReference>
<evidence type="ECO:0000313" key="7">
    <source>
        <dbReference type="EMBL" id="KAG8461545.1"/>
    </source>
</evidence>
<dbReference type="GO" id="GO:0036038">
    <property type="term" value="C:MKS complex"/>
    <property type="evidence" value="ECO:0007669"/>
    <property type="project" value="TreeGrafter"/>
</dbReference>
<feature type="compositionally biased region" description="Gly residues" evidence="6">
    <location>
        <begin position="503"/>
        <end position="512"/>
    </location>
</feature>
<dbReference type="AlphaFoldDB" id="A0A8J5XM62"/>
<feature type="region of interest" description="Disordered" evidence="6">
    <location>
        <begin position="276"/>
        <end position="304"/>
    </location>
</feature>
<protein>
    <recommendedName>
        <fullName evidence="9">Meckel syndrome type 1 protein</fullName>
    </recommendedName>
</protein>
<evidence type="ECO:0000256" key="2">
    <source>
        <dbReference type="ARBA" id="ARBA00022490"/>
    </source>
</evidence>
<evidence type="ECO:0000313" key="8">
    <source>
        <dbReference type="Proteomes" id="UP000751190"/>
    </source>
</evidence>
<keyword evidence="5" id="KW-0966">Cell projection</keyword>
<comment type="subcellular location">
    <subcellularLocation>
        <location evidence="1">Cytoplasm</location>
        <location evidence="1">Cytoskeleton</location>
        <location evidence="1">Cilium basal body</location>
    </subcellularLocation>
</comment>
<dbReference type="GO" id="GO:0060271">
    <property type="term" value="P:cilium assembly"/>
    <property type="evidence" value="ECO:0007669"/>
    <property type="project" value="TreeGrafter"/>
</dbReference>
<sequence>MSGFVPRTYWVDDPIDNFRLRVTLFHDAPPRADPPSSSASARAGATANEEAEALLPSSRRARRAQRSRAADGPSEGAASAVDGSPSRPPAALALPLTPSVEKGTRLNPYVREFAWQEKVLGLSEVRRYRRKGAPRTGMEGLGAGLSKVSQLFARADAETGFRDRSYADQIAELDARARADGHKQFDGEMLHSKVHVDRFVDVRELRSKVTTSELEKPSHLAAHVLSGRAYDGAVSAGARADAATDVASALGGLVVKPPPSQVMHIVAELGEPAAPRARASRAARAGADGGDGADDNDDDDDDLEHGPAAHLFVLCTIRAYGNGRLDMTPGFSEPVPGLAELPAGVDTAAKVELFDPAAPDATGVKWYKLVGSNSRVWRFRLDNLAERSVDEAERRAERAARMQELLARKHLGGVDFTPAPAPGGLNAHVFAELVGAHGFSSASGLLVQYFVHVNEGWGVPPDAPLHGMTHTCHAKWVPGEHGGEYAAHFGHPFELPFFKRTGGTPGSQGGAREGAAVSGAGDGSECGATGDASARAHDRASAAAVHGADGGGGGGGGAGMSASGFGSASMGTIFLQVMTQTRFNRFMVEGYGYVPLLPTPGMQTLHVGTWRPLSTISSHIRRFFVSEGDEISDLRYLCVPSGVPSRGLNKYGFTTESSGSVVLRINCVTQAEPKPVLAKARGTNGARVAESLGAAGVSGAEGGEGLSKAELVRKKLQAKQLEREQQLAARSTGAPLAVPRRRSAAGATSADVGAAAQGGERPAESAMPEPSVAPSDDVQGLL</sequence>
<dbReference type="OrthoDB" id="10263520at2759"/>
<feature type="region of interest" description="Disordered" evidence="6">
    <location>
        <begin position="723"/>
        <end position="782"/>
    </location>
</feature>
<proteinExistence type="predicted"/>
<evidence type="ECO:0000256" key="6">
    <source>
        <dbReference type="SAM" id="MobiDB-lite"/>
    </source>
</evidence>
<accession>A0A8J5XM62</accession>